<evidence type="ECO:0000313" key="3">
    <source>
        <dbReference type="Proteomes" id="UP001461163"/>
    </source>
</evidence>
<evidence type="ECO:0000313" key="2">
    <source>
        <dbReference type="EMBL" id="MEM5499951.1"/>
    </source>
</evidence>
<keyword evidence="1" id="KW-0732">Signal</keyword>
<dbReference type="PROSITE" id="PS51257">
    <property type="entry name" value="PROKAR_LIPOPROTEIN"/>
    <property type="match status" value="1"/>
</dbReference>
<comment type="caution">
    <text evidence="2">The sequence shown here is derived from an EMBL/GenBank/DDBJ whole genome shotgun (WGS) entry which is preliminary data.</text>
</comment>
<sequence length="200" mass="22924">MFLRYFFILALTLMFVGCASTKTKTYDKSGFPITNLSDVSFKTALKTGVIKTGHSGWISTTDFADGKDPEYYCAENQRHSWSGELWMFELKNQKEVLKNLNAVLISNNIYDENSENEIIIDFEKIYQGEQDQPIYTFEINVAIVNKNSIIYSKRLNVVGNDMSEEYWTTDSWPGAKKRATNRVIEQIVTLLNSQANRIGI</sequence>
<reference evidence="2 3" key="1">
    <citation type="submission" date="2024-03" db="EMBL/GenBank/DDBJ databases">
        <title>Community enrichment and isolation of bacterial strains for fucoidan degradation.</title>
        <authorList>
            <person name="Sichert A."/>
        </authorList>
    </citation>
    <scope>NUCLEOTIDE SEQUENCE [LARGE SCALE GENOMIC DNA]</scope>
    <source>
        <strain evidence="2 3">AS12</strain>
    </source>
</reference>
<evidence type="ECO:0000256" key="1">
    <source>
        <dbReference type="SAM" id="SignalP"/>
    </source>
</evidence>
<gene>
    <name evidence="2" type="ORF">WNY77_21315</name>
</gene>
<proteinExistence type="predicted"/>
<feature type="chain" id="PRO_5045885133" description="Lipoprotein" evidence="1">
    <location>
        <begin position="20"/>
        <end position="200"/>
    </location>
</feature>
<dbReference type="Proteomes" id="UP001461163">
    <property type="component" value="Unassembled WGS sequence"/>
</dbReference>
<dbReference type="RefSeq" id="WP_342882897.1">
    <property type="nucleotide sequence ID" value="NZ_JBBMQS010000026.1"/>
</dbReference>
<dbReference type="EMBL" id="JBBMQS010000026">
    <property type="protein sequence ID" value="MEM5499951.1"/>
    <property type="molecule type" value="Genomic_DNA"/>
</dbReference>
<evidence type="ECO:0008006" key="4">
    <source>
        <dbReference type="Google" id="ProtNLM"/>
    </source>
</evidence>
<keyword evidence="3" id="KW-1185">Reference proteome</keyword>
<feature type="signal peptide" evidence="1">
    <location>
        <begin position="1"/>
        <end position="19"/>
    </location>
</feature>
<accession>A0ABU9T1E2</accession>
<protein>
    <recommendedName>
        <fullName evidence="4">Lipoprotein</fullName>
    </recommendedName>
</protein>
<name>A0ABU9T1E2_9ALTE</name>
<organism evidence="2 3">
    <name type="scientific">Paraglaciecola mesophila</name>
    <dbReference type="NCBI Taxonomy" id="197222"/>
    <lineage>
        <taxon>Bacteria</taxon>
        <taxon>Pseudomonadati</taxon>
        <taxon>Pseudomonadota</taxon>
        <taxon>Gammaproteobacteria</taxon>
        <taxon>Alteromonadales</taxon>
        <taxon>Alteromonadaceae</taxon>
        <taxon>Paraglaciecola</taxon>
    </lineage>
</organism>